<feature type="chain" id="PRO_5022661202" evidence="1">
    <location>
        <begin position="21"/>
        <end position="171"/>
    </location>
</feature>
<dbReference type="Gene3D" id="1.10.530.10">
    <property type="match status" value="1"/>
</dbReference>
<protein>
    <submittedName>
        <fullName evidence="3">Lytic transglycosylase domain-containing protein</fullName>
    </submittedName>
</protein>
<organism evidence="3 4">
    <name type="scientific">Oryzomonas rubra</name>
    <dbReference type="NCBI Taxonomy" id="2509454"/>
    <lineage>
        <taxon>Bacteria</taxon>
        <taxon>Pseudomonadati</taxon>
        <taxon>Thermodesulfobacteriota</taxon>
        <taxon>Desulfuromonadia</taxon>
        <taxon>Geobacterales</taxon>
        <taxon>Geobacteraceae</taxon>
        <taxon>Oryzomonas</taxon>
    </lineage>
</organism>
<comment type="caution">
    <text evidence="3">The sequence shown here is derived from an EMBL/GenBank/DDBJ whole genome shotgun (WGS) entry which is preliminary data.</text>
</comment>
<keyword evidence="1" id="KW-0732">Signal</keyword>
<sequence>MLVIRLSIVLGCLLLPAATAGSGDYARHVSPEKIEGNRAGRVLLKPRSDLSKRIERFARKHGAGDRAPEIADVLATCDHPRVLAAIAARESRFDLHARGRAGEIGAYQIMPHQWGHPGHTWSSQTRSAERILDELVDASGGRLALAVRRYNGAGANAEQYSKHVLALANSI</sequence>
<dbReference type="SUPFAM" id="SSF53955">
    <property type="entry name" value="Lysozyme-like"/>
    <property type="match status" value="1"/>
</dbReference>
<dbReference type="Proteomes" id="UP000324298">
    <property type="component" value="Unassembled WGS sequence"/>
</dbReference>
<evidence type="ECO:0000313" key="4">
    <source>
        <dbReference type="Proteomes" id="UP000324298"/>
    </source>
</evidence>
<dbReference type="EMBL" id="SRSD01000010">
    <property type="protein sequence ID" value="KAA0888809.1"/>
    <property type="molecule type" value="Genomic_DNA"/>
</dbReference>
<proteinExistence type="predicted"/>
<dbReference type="Pfam" id="PF01464">
    <property type="entry name" value="SLT"/>
    <property type="match status" value="1"/>
</dbReference>
<name>A0A5A9X9C6_9BACT</name>
<feature type="signal peptide" evidence="1">
    <location>
        <begin position="1"/>
        <end position="20"/>
    </location>
</feature>
<dbReference type="AlphaFoldDB" id="A0A5A9X9C6"/>
<evidence type="ECO:0000313" key="3">
    <source>
        <dbReference type="EMBL" id="KAA0888809.1"/>
    </source>
</evidence>
<evidence type="ECO:0000259" key="2">
    <source>
        <dbReference type="Pfam" id="PF01464"/>
    </source>
</evidence>
<gene>
    <name evidence="3" type="ORF">ET418_15630</name>
</gene>
<reference evidence="3 4" key="1">
    <citation type="submission" date="2019-04" db="EMBL/GenBank/DDBJ databases">
        <title>Geobacter ruber sp. nov., ferric-reducing bacteria isolated from paddy soil.</title>
        <authorList>
            <person name="Xu Z."/>
            <person name="Masuda Y."/>
            <person name="Itoh H."/>
            <person name="Senoo K."/>
        </authorList>
    </citation>
    <scope>NUCLEOTIDE SEQUENCE [LARGE SCALE GENOMIC DNA]</scope>
    <source>
        <strain evidence="3 4">Red88</strain>
    </source>
</reference>
<dbReference type="CDD" id="cd00254">
    <property type="entry name" value="LT-like"/>
    <property type="match status" value="1"/>
</dbReference>
<dbReference type="InterPro" id="IPR008258">
    <property type="entry name" value="Transglycosylase_SLT_dom_1"/>
</dbReference>
<keyword evidence="4" id="KW-1185">Reference proteome</keyword>
<feature type="domain" description="Transglycosylase SLT" evidence="2">
    <location>
        <begin position="79"/>
        <end position="152"/>
    </location>
</feature>
<dbReference type="InterPro" id="IPR023346">
    <property type="entry name" value="Lysozyme-like_dom_sf"/>
</dbReference>
<evidence type="ECO:0000256" key="1">
    <source>
        <dbReference type="SAM" id="SignalP"/>
    </source>
</evidence>
<accession>A0A5A9X9C6</accession>